<protein>
    <submittedName>
        <fullName evidence="1">Endonuclease/exonuclease/phosphatase family protein</fullName>
    </submittedName>
</protein>
<dbReference type="EMBL" id="JAVTTP010000001">
    <property type="protein sequence ID" value="MDT7827045.1"/>
    <property type="molecule type" value="Genomic_DNA"/>
</dbReference>
<keyword evidence="1" id="KW-0378">Hydrolase</keyword>
<organism evidence="1 3">
    <name type="scientific">Pricia mediterranea</name>
    <dbReference type="NCBI Taxonomy" id="3076079"/>
    <lineage>
        <taxon>Bacteria</taxon>
        <taxon>Pseudomonadati</taxon>
        <taxon>Bacteroidota</taxon>
        <taxon>Flavobacteriia</taxon>
        <taxon>Flavobacteriales</taxon>
        <taxon>Flavobacteriaceae</taxon>
        <taxon>Pricia</taxon>
    </lineage>
</organism>
<dbReference type="GO" id="GO:0004519">
    <property type="term" value="F:endonuclease activity"/>
    <property type="evidence" value="ECO:0007669"/>
    <property type="project" value="UniProtKB-KW"/>
</dbReference>
<dbReference type="InterPro" id="IPR036691">
    <property type="entry name" value="Endo/exonu/phosph_ase_sf"/>
</dbReference>
<dbReference type="Proteomes" id="UP001250656">
    <property type="component" value="Unassembled WGS sequence"/>
</dbReference>
<evidence type="ECO:0000313" key="3">
    <source>
        <dbReference type="Proteomes" id="UP001250656"/>
    </source>
</evidence>
<dbReference type="EMBL" id="JAVTTP010000002">
    <property type="protein sequence ID" value="MDT7830733.1"/>
    <property type="molecule type" value="Genomic_DNA"/>
</dbReference>
<accession>A0ABU3KZX5</accession>
<keyword evidence="1" id="KW-0540">Nuclease</keyword>
<dbReference type="SUPFAM" id="SSF56219">
    <property type="entry name" value="DNase I-like"/>
    <property type="match status" value="1"/>
</dbReference>
<keyword evidence="3" id="KW-1185">Reference proteome</keyword>
<reference evidence="1 3" key="1">
    <citation type="submission" date="2023-09" db="EMBL/GenBank/DDBJ databases">
        <title>Novel taxa isolated from Blanes Bay.</title>
        <authorList>
            <person name="Rey-Velasco X."/>
            <person name="Lucena T."/>
        </authorList>
    </citation>
    <scope>NUCLEOTIDE SEQUENCE [LARGE SCALE GENOMIC DNA]</scope>
    <source>
        <strain evidence="1 3">S334</strain>
    </source>
</reference>
<evidence type="ECO:0000313" key="1">
    <source>
        <dbReference type="EMBL" id="MDT7827045.1"/>
    </source>
</evidence>
<proteinExistence type="predicted"/>
<keyword evidence="1" id="KW-0255">Endonuclease</keyword>
<comment type="caution">
    <text evidence="1">The sequence shown here is derived from an EMBL/GenBank/DDBJ whole genome shotgun (WGS) entry which is preliminary data.</text>
</comment>
<name>A0ABU3KZX5_9FLAO</name>
<dbReference type="RefSeq" id="WP_314011809.1">
    <property type="nucleotide sequence ID" value="NZ_JAVTTP010000001.1"/>
</dbReference>
<dbReference type="Gene3D" id="3.60.10.10">
    <property type="entry name" value="Endonuclease/exonuclease/phosphatase"/>
    <property type="match status" value="1"/>
</dbReference>
<sequence>MKILTWNCNGALRNKFEHLSSFKADIHVIQECENPVEIKHDKYRKWAENHCWIGDSKNRGIGIFADKSIKLDKLNWSDCYEGQKVKHFLPCRINRDFNLLAVWTHKNNAPTFGYIGQLWKYIQVNKANFKNSLILGDFNSNVFWDKRSRWWNHSDVVRELKKIGIESLYHKYWSEEQGKETRPTLFLQRNLLKPYHIDYVFGSKEFQNALKKMEVGDVNKWLKFSDHLPITCEFAPDLTLANTLNENIAPK</sequence>
<gene>
    <name evidence="1" type="ORF">RQM65_00010</name>
    <name evidence="2" type="ORF">RQM65_18835</name>
</gene>
<evidence type="ECO:0000313" key="2">
    <source>
        <dbReference type="EMBL" id="MDT7830733.1"/>
    </source>
</evidence>